<evidence type="ECO:0000256" key="2">
    <source>
        <dbReference type="ARBA" id="ARBA00008787"/>
    </source>
</evidence>
<keyword evidence="7" id="KW-0282">Flagellum</keyword>
<evidence type="ECO:0000313" key="8">
    <source>
        <dbReference type="Proteomes" id="UP000198972"/>
    </source>
</evidence>
<dbReference type="InterPro" id="IPR003713">
    <property type="entry name" value="FliS"/>
</dbReference>
<organism evidence="7 8">
    <name type="scientific">Fontibacillus panacisegetis</name>
    <dbReference type="NCBI Taxonomy" id="670482"/>
    <lineage>
        <taxon>Bacteria</taxon>
        <taxon>Bacillati</taxon>
        <taxon>Bacillota</taxon>
        <taxon>Bacilli</taxon>
        <taxon>Bacillales</taxon>
        <taxon>Paenibacillaceae</taxon>
        <taxon>Fontibacillus</taxon>
    </lineage>
</organism>
<sequence length="129" mass="14619">MAMQNMSAYQSYQKNKYETASPHRLTLMLYNGAIQFATRSQEAISLGNIGDSNLYIQKTQDIVFELLSSLNEREGGEIAANLRRIYLYINDLLLQANLKKDEQSIVEAISLLKELQSAWEQIGKEVTLG</sequence>
<accession>A0A1G7PM66</accession>
<evidence type="ECO:0000313" key="7">
    <source>
        <dbReference type="EMBL" id="SDF86749.1"/>
    </source>
</evidence>
<dbReference type="Proteomes" id="UP000198972">
    <property type="component" value="Unassembled WGS sequence"/>
</dbReference>
<dbReference type="PANTHER" id="PTHR34773:SF1">
    <property type="entry name" value="FLAGELLAR SECRETION CHAPERONE FLIS"/>
    <property type="match status" value="1"/>
</dbReference>
<dbReference type="AlphaFoldDB" id="A0A1G7PM66"/>
<dbReference type="InterPro" id="IPR036584">
    <property type="entry name" value="FliS_sf"/>
</dbReference>
<keyword evidence="7" id="KW-0966">Cell projection</keyword>
<dbReference type="PANTHER" id="PTHR34773">
    <property type="entry name" value="FLAGELLAR SECRETION CHAPERONE FLIS"/>
    <property type="match status" value="1"/>
</dbReference>
<dbReference type="NCBIfam" id="TIGR00208">
    <property type="entry name" value="fliS"/>
    <property type="match status" value="1"/>
</dbReference>
<evidence type="ECO:0000256" key="5">
    <source>
        <dbReference type="ARBA" id="ARBA00023186"/>
    </source>
</evidence>
<dbReference type="GO" id="GO:0044780">
    <property type="term" value="P:bacterial-type flagellum assembly"/>
    <property type="evidence" value="ECO:0007669"/>
    <property type="project" value="InterPro"/>
</dbReference>
<protein>
    <recommendedName>
        <fullName evidence="6">Flagellar secretion chaperone FliS</fullName>
    </recommendedName>
</protein>
<dbReference type="Gene3D" id="1.20.120.340">
    <property type="entry name" value="Flagellar protein FliS"/>
    <property type="match status" value="1"/>
</dbReference>
<dbReference type="SUPFAM" id="SSF101116">
    <property type="entry name" value="Flagellar export chaperone FliS"/>
    <property type="match status" value="1"/>
</dbReference>
<keyword evidence="4 6" id="KW-1005">Bacterial flagellum biogenesis</keyword>
<reference evidence="7 8" key="1">
    <citation type="submission" date="2016-10" db="EMBL/GenBank/DDBJ databases">
        <authorList>
            <person name="de Groot N.N."/>
        </authorList>
    </citation>
    <scope>NUCLEOTIDE SEQUENCE [LARGE SCALE GENOMIC DNA]</scope>
    <source>
        <strain evidence="7 8">DSM 28129</strain>
    </source>
</reference>
<dbReference type="PIRSF" id="PIRSF039090">
    <property type="entry name" value="Flis"/>
    <property type="match status" value="1"/>
</dbReference>
<dbReference type="Pfam" id="PF02561">
    <property type="entry name" value="FliS"/>
    <property type="match status" value="1"/>
</dbReference>
<dbReference type="GO" id="GO:0005829">
    <property type="term" value="C:cytosol"/>
    <property type="evidence" value="ECO:0007669"/>
    <property type="project" value="UniProtKB-SubCell"/>
</dbReference>
<gene>
    <name evidence="7" type="ORF">SAMN04488542_1194</name>
</gene>
<evidence type="ECO:0000256" key="4">
    <source>
        <dbReference type="ARBA" id="ARBA00022795"/>
    </source>
</evidence>
<comment type="similarity">
    <text evidence="2 6">Belongs to the FliS family.</text>
</comment>
<dbReference type="RefSeq" id="WP_091232454.1">
    <property type="nucleotide sequence ID" value="NZ_FNBG01000019.1"/>
</dbReference>
<dbReference type="EMBL" id="FNBG01000019">
    <property type="protein sequence ID" value="SDF86749.1"/>
    <property type="molecule type" value="Genomic_DNA"/>
</dbReference>
<dbReference type="GO" id="GO:0071973">
    <property type="term" value="P:bacterial-type flagellum-dependent cell motility"/>
    <property type="evidence" value="ECO:0007669"/>
    <property type="project" value="TreeGrafter"/>
</dbReference>
<comment type="subcellular location">
    <subcellularLocation>
        <location evidence="1 6">Cytoplasm</location>
        <location evidence="1 6">Cytosol</location>
    </subcellularLocation>
</comment>
<keyword evidence="5" id="KW-0143">Chaperone</keyword>
<proteinExistence type="inferred from homology"/>
<dbReference type="STRING" id="670482.SAMN04488542_1194"/>
<name>A0A1G7PM66_9BACL</name>
<keyword evidence="8" id="KW-1185">Reference proteome</keyword>
<keyword evidence="3 6" id="KW-0963">Cytoplasm</keyword>
<keyword evidence="7" id="KW-0969">Cilium</keyword>
<evidence type="ECO:0000256" key="1">
    <source>
        <dbReference type="ARBA" id="ARBA00004514"/>
    </source>
</evidence>
<dbReference type="CDD" id="cd16098">
    <property type="entry name" value="FliS"/>
    <property type="match status" value="1"/>
</dbReference>
<dbReference type="OrthoDB" id="1524959at2"/>
<evidence type="ECO:0000256" key="3">
    <source>
        <dbReference type="ARBA" id="ARBA00022490"/>
    </source>
</evidence>
<evidence type="ECO:0000256" key="6">
    <source>
        <dbReference type="PIRNR" id="PIRNR039090"/>
    </source>
</evidence>